<dbReference type="Pfam" id="PF02416">
    <property type="entry name" value="TatA_B_E"/>
    <property type="match status" value="1"/>
</dbReference>
<dbReference type="InterPro" id="IPR003369">
    <property type="entry name" value="TatA/B/E"/>
</dbReference>
<keyword evidence="4 9" id="KW-0812">Transmembrane</keyword>
<organism evidence="11 12">
    <name type="scientific">Ereboglobus luteus</name>
    <dbReference type="NCBI Taxonomy" id="1796921"/>
    <lineage>
        <taxon>Bacteria</taxon>
        <taxon>Pseudomonadati</taxon>
        <taxon>Verrucomicrobiota</taxon>
        <taxon>Opitutia</taxon>
        <taxon>Opitutales</taxon>
        <taxon>Opitutaceae</taxon>
        <taxon>Ereboglobus</taxon>
    </lineage>
</organism>
<evidence type="ECO:0000313" key="11">
    <source>
        <dbReference type="EMBL" id="AWI08388.1"/>
    </source>
</evidence>
<dbReference type="AlphaFoldDB" id="A0A2U8E0L8"/>
<evidence type="ECO:0000256" key="8">
    <source>
        <dbReference type="ARBA" id="ARBA00023136"/>
    </source>
</evidence>
<keyword evidence="5 9" id="KW-0653">Protein transport</keyword>
<dbReference type="KEGG" id="elut:CKA38_03195"/>
<dbReference type="PANTHER" id="PTHR42982">
    <property type="entry name" value="SEC-INDEPENDENT PROTEIN TRANSLOCASE PROTEIN TATA"/>
    <property type="match status" value="1"/>
</dbReference>
<dbReference type="InterPro" id="IPR006312">
    <property type="entry name" value="TatA/E"/>
</dbReference>
<feature type="region of interest" description="Disordered" evidence="10">
    <location>
        <begin position="50"/>
        <end position="86"/>
    </location>
</feature>
<keyword evidence="6 9" id="KW-1133">Transmembrane helix</keyword>
<comment type="similarity">
    <text evidence="9">Belongs to the TatA/E family.</text>
</comment>
<comment type="subunit">
    <text evidence="9">Forms a complex with TatC.</text>
</comment>
<dbReference type="EMBL" id="CP023004">
    <property type="protein sequence ID" value="AWI08388.1"/>
    <property type="molecule type" value="Genomic_DNA"/>
</dbReference>
<evidence type="ECO:0000256" key="6">
    <source>
        <dbReference type="ARBA" id="ARBA00022989"/>
    </source>
</evidence>
<dbReference type="GO" id="GO:0008320">
    <property type="term" value="F:protein transmembrane transporter activity"/>
    <property type="evidence" value="ECO:0007669"/>
    <property type="project" value="UniProtKB-UniRule"/>
</dbReference>
<comment type="function">
    <text evidence="9">Part of the twin-arginine translocation (Tat) system that transports large folded proteins containing a characteristic twin-arginine motif in their signal peptide across membranes. TatA could form the protein-conducting channel of the Tat system.</text>
</comment>
<dbReference type="RefSeq" id="WP_108824193.1">
    <property type="nucleotide sequence ID" value="NZ_CP023004.1"/>
</dbReference>
<evidence type="ECO:0000256" key="2">
    <source>
        <dbReference type="ARBA" id="ARBA00022448"/>
    </source>
</evidence>
<dbReference type="Proteomes" id="UP000244896">
    <property type="component" value="Chromosome"/>
</dbReference>
<evidence type="ECO:0000256" key="4">
    <source>
        <dbReference type="ARBA" id="ARBA00022692"/>
    </source>
</evidence>
<accession>A0A2U8E0L8</accession>
<dbReference type="Gene3D" id="1.20.5.3310">
    <property type="match status" value="1"/>
</dbReference>
<gene>
    <name evidence="9" type="primary">tatA</name>
    <name evidence="11" type="ORF">CKA38_03195</name>
</gene>
<dbReference type="PANTHER" id="PTHR42982:SF1">
    <property type="entry name" value="SEC-INDEPENDENT PROTEIN TRANSLOCASE PROTEIN TATA"/>
    <property type="match status" value="1"/>
</dbReference>
<dbReference type="GO" id="GO:0043953">
    <property type="term" value="P:protein transport by the Tat complex"/>
    <property type="evidence" value="ECO:0007669"/>
    <property type="project" value="UniProtKB-UniRule"/>
</dbReference>
<feature type="compositionally biased region" description="Basic and acidic residues" evidence="10">
    <location>
        <begin position="67"/>
        <end position="80"/>
    </location>
</feature>
<dbReference type="GO" id="GO:0033281">
    <property type="term" value="C:TAT protein transport complex"/>
    <property type="evidence" value="ECO:0007669"/>
    <property type="project" value="UniProtKB-UniRule"/>
</dbReference>
<sequence length="86" mass="9176">MNSDPSLILAVFGLGATELVIIFAVLLLLFGGAKLPSLAKGLGQSIREFKKASAENDKDEDEDDEPEAKKTVKKKADDNVKTNGSN</sequence>
<name>A0A2U8E0L8_9BACT</name>
<keyword evidence="3 9" id="KW-1003">Cell membrane</keyword>
<evidence type="ECO:0000313" key="12">
    <source>
        <dbReference type="Proteomes" id="UP000244896"/>
    </source>
</evidence>
<evidence type="ECO:0000256" key="3">
    <source>
        <dbReference type="ARBA" id="ARBA00022475"/>
    </source>
</evidence>
<keyword evidence="12" id="KW-1185">Reference proteome</keyword>
<feature type="compositionally biased region" description="Acidic residues" evidence="10">
    <location>
        <begin position="57"/>
        <end position="66"/>
    </location>
</feature>
<evidence type="ECO:0000256" key="9">
    <source>
        <dbReference type="HAMAP-Rule" id="MF_00236"/>
    </source>
</evidence>
<reference evidence="11 12" key="1">
    <citation type="journal article" date="2018" name="Syst. Appl. Microbiol.">
        <title>Ereboglobus luteus gen. nov. sp. nov. from cockroach guts, and new insights into the oxygen relationship of the genera Opitutus and Didymococcus (Verrucomicrobia: Opitutaceae).</title>
        <authorList>
            <person name="Tegtmeier D."/>
            <person name="Belitz A."/>
            <person name="Radek R."/>
            <person name="Heimerl T."/>
            <person name="Brune A."/>
        </authorList>
    </citation>
    <scope>NUCLEOTIDE SEQUENCE [LARGE SCALE GENOMIC DNA]</scope>
    <source>
        <strain evidence="11 12">Ho45</strain>
    </source>
</reference>
<keyword evidence="7 9" id="KW-0811">Translocation</keyword>
<evidence type="ECO:0000256" key="5">
    <source>
        <dbReference type="ARBA" id="ARBA00022927"/>
    </source>
</evidence>
<protein>
    <recommendedName>
        <fullName evidence="9">Sec-independent protein translocase protein TatA</fullName>
    </recommendedName>
</protein>
<feature type="transmembrane region" description="Helical" evidence="9">
    <location>
        <begin position="6"/>
        <end position="30"/>
    </location>
</feature>
<evidence type="ECO:0000256" key="1">
    <source>
        <dbReference type="ARBA" id="ARBA00004162"/>
    </source>
</evidence>
<dbReference type="HAMAP" id="MF_00236">
    <property type="entry name" value="TatA_E"/>
    <property type="match status" value="1"/>
</dbReference>
<evidence type="ECO:0000256" key="7">
    <source>
        <dbReference type="ARBA" id="ARBA00023010"/>
    </source>
</evidence>
<proteinExistence type="inferred from homology"/>
<keyword evidence="2 9" id="KW-0813">Transport</keyword>
<keyword evidence="8 9" id="KW-0472">Membrane</keyword>
<dbReference type="NCBIfam" id="TIGR01411">
    <property type="entry name" value="tatAE"/>
    <property type="match status" value="1"/>
</dbReference>
<evidence type="ECO:0000256" key="10">
    <source>
        <dbReference type="SAM" id="MobiDB-lite"/>
    </source>
</evidence>
<comment type="subcellular location">
    <subcellularLocation>
        <location evidence="1 9">Cell membrane</location>
        <topology evidence="1 9">Single-pass membrane protein</topology>
    </subcellularLocation>
</comment>